<name>A0A4E0RZV7_FASHE</name>
<dbReference type="InterPro" id="IPR017970">
    <property type="entry name" value="Homeobox_CS"/>
</dbReference>
<feature type="compositionally biased region" description="Basic residues" evidence="12">
    <location>
        <begin position="436"/>
        <end position="446"/>
    </location>
</feature>
<evidence type="ECO:0000313" key="15">
    <source>
        <dbReference type="EMBL" id="THD28407.1"/>
    </source>
</evidence>
<dbReference type="SMART" id="SM00389">
    <property type="entry name" value="HOX"/>
    <property type="match status" value="1"/>
</dbReference>
<evidence type="ECO:0000256" key="12">
    <source>
        <dbReference type="SAM" id="MobiDB-lite"/>
    </source>
</evidence>
<feature type="region of interest" description="Disordered" evidence="12">
    <location>
        <begin position="596"/>
        <end position="620"/>
    </location>
</feature>
<feature type="domain" description="LIM zinc-binding" evidence="13">
    <location>
        <begin position="106"/>
        <end position="169"/>
    </location>
</feature>
<reference evidence="15" key="1">
    <citation type="submission" date="2019-03" db="EMBL/GenBank/DDBJ databases">
        <title>Improved annotation for the trematode Fasciola hepatica.</title>
        <authorList>
            <person name="Choi Y.-J."/>
            <person name="Martin J."/>
            <person name="Mitreva M."/>
        </authorList>
    </citation>
    <scope>NUCLEOTIDE SEQUENCE [LARGE SCALE GENOMIC DNA]</scope>
</reference>
<evidence type="ECO:0000256" key="11">
    <source>
        <dbReference type="RuleBase" id="RU000682"/>
    </source>
</evidence>
<feature type="compositionally biased region" description="Low complexity" evidence="12">
    <location>
        <begin position="607"/>
        <end position="618"/>
    </location>
</feature>
<keyword evidence="4 10" id="KW-0862">Zinc</keyword>
<evidence type="ECO:0000256" key="2">
    <source>
        <dbReference type="ARBA" id="ARBA00022723"/>
    </source>
</evidence>
<keyword evidence="6 9" id="KW-0238">DNA-binding</keyword>
<dbReference type="FunFam" id="1.10.10.60:FF:000041">
    <property type="entry name" value="insulin gene enhancer protein ISL-1"/>
    <property type="match status" value="1"/>
</dbReference>
<dbReference type="GO" id="GO:0048665">
    <property type="term" value="P:neuron fate specification"/>
    <property type="evidence" value="ECO:0007669"/>
    <property type="project" value="InterPro"/>
</dbReference>
<evidence type="ECO:0000256" key="10">
    <source>
        <dbReference type="PROSITE-ProRule" id="PRU00125"/>
    </source>
</evidence>
<dbReference type="SUPFAM" id="SSF46689">
    <property type="entry name" value="Homeodomain-like"/>
    <property type="match status" value="1"/>
</dbReference>
<feature type="domain" description="Homeobox" evidence="14">
    <location>
        <begin position="443"/>
        <end position="503"/>
    </location>
</feature>
<dbReference type="AlphaFoldDB" id="A0A4E0RZV7"/>
<comment type="caution">
    <text evidence="15">The sequence shown here is derived from an EMBL/GenBank/DDBJ whole genome shotgun (WGS) entry which is preliminary data.</text>
</comment>
<dbReference type="InterPro" id="IPR047169">
    <property type="entry name" value="ISL1/2-like"/>
</dbReference>
<accession>A0A4E0RZV7</accession>
<dbReference type="EMBL" id="JXXN02000159">
    <property type="protein sequence ID" value="THD28407.1"/>
    <property type="molecule type" value="Genomic_DNA"/>
</dbReference>
<evidence type="ECO:0000259" key="14">
    <source>
        <dbReference type="PROSITE" id="PS50071"/>
    </source>
</evidence>
<evidence type="ECO:0000259" key="13">
    <source>
        <dbReference type="PROSITE" id="PS50023"/>
    </source>
</evidence>
<dbReference type="Gene3D" id="2.10.110.10">
    <property type="entry name" value="Cysteine Rich Protein"/>
    <property type="match status" value="2"/>
</dbReference>
<dbReference type="InterPro" id="IPR009057">
    <property type="entry name" value="Homeodomain-like_sf"/>
</dbReference>
<dbReference type="InterPro" id="IPR001356">
    <property type="entry name" value="HD"/>
</dbReference>
<keyword evidence="5 10" id="KW-0440">LIM domain</keyword>
<feature type="region of interest" description="Disordered" evidence="12">
    <location>
        <begin position="286"/>
        <end position="413"/>
    </location>
</feature>
<dbReference type="SUPFAM" id="SSF57716">
    <property type="entry name" value="Glucocorticoid receptor-like (DNA-binding domain)"/>
    <property type="match status" value="1"/>
</dbReference>
<evidence type="ECO:0000256" key="3">
    <source>
        <dbReference type="ARBA" id="ARBA00022737"/>
    </source>
</evidence>
<dbReference type="GO" id="GO:0046872">
    <property type="term" value="F:metal ion binding"/>
    <property type="evidence" value="ECO:0007669"/>
    <property type="project" value="UniProtKB-KW"/>
</dbReference>
<dbReference type="Gene3D" id="1.10.10.60">
    <property type="entry name" value="Homeodomain-like"/>
    <property type="match status" value="1"/>
</dbReference>
<feature type="region of interest" description="Disordered" evidence="12">
    <location>
        <begin position="426"/>
        <end position="446"/>
    </location>
</feature>
<evidence type="ECO:0000256" key="4">
    <source>
        <dbReference type="ARBA" id="ARBA00022833"/>
    </source>
</evidence>
<evidence type="ECO:0000256" key="6">
    <source>
        <dbReference type="ARBA" id="ARBA00023125"/>
    </source>
</evidence>
<feature type="compositionally biased region" description="Low complexity" evidence="12">
    <location>
        <begin position="313"/>
        <end position="330"/>
    </location>
</feature>
<feature type="compositionally biased region" description="Polar residues" evidence="12">
    <location>
        <begin position="286"/>
        <end position="300"/>
    </location>
</feature>
<dbReference type="PROSITE" id="PS00027">
    <property type="entry name" value="HOMEOBOX_1"/>
    <property type="match status" value="1"/>
</dbReference>
<dbReference type="GO" id="GO:0007409">
    <property type="term" value="P:axonogenesis"/>
    <property type="evidence" value="ECO:0007669"/>
    <property type="project" value="TreeGrafter"/>
</dbReference>
<dbReference type="CDD" id="cd09366">
    <property type="entry name" value="LIM1_Isl"/>
    <property type="match status" value="1"/>
</dbReference>
<proteinExistence type="predicted"/>
<keyword evidence="3" id="KW-0677">Repeat</keyword>
<evidence type="ECO:0000256" key="9">
    <source>
        <dbReference type="PROSITE-ProRule" id="PRU00108"/>
    </source>
</evidence>
<dbReference type="Pfam" id="PF00046">
    <property type="entry name" value="Homeodomain"/>
    <property type="match status" value="1"/>
</dbReference>
<dbReference type="Proteomes" id="UP000230066">
    <property type="component" value="Unassembled WGS sequence"/>
</dbReference>
<dbReference type="PROSITE" id="PS50023">
    <property type="entry name" value="LIM_DOMAIN_2"/>
    <property type="match status" value="2"/>
</dbReference>
<keyword evidence="16" id="KW-1185">Reference proteome</keyword>
<dbReference type="InterPro" id="IPR047244">
    <property type="entry name" value="ISL1/2-like_LIM1"/>
</dbReference>
<evidence type="ECO:0000256" key="1">
    <source>
        <dbReference type="ARBA" id="ARBA00004123"/>
    </source>
</evidence>
<dbReference type="SMART" id="SM00132">
    <property type="entry name" value="LIM"/>
    <property type="match status" value="2"/>
</dbReference>
<dbReference type="GO" id="GO:0005634">
    <property type="term" value="C:nucleus"/>
    <property type="evidence" value="ECO:0007669"/>
    <property type="project" value="UniProtKB-SubCell"/>
</dbReference>
<dbReference type="GO" id="GO:0000981">
    <property type="term" value="F:DNA-binding transcription factor activity, RNA polymerase II-specific"/>
    <property type="evidence" value="ECO:0007669"/>
    <property type="project" value="InterPro"/>
</dbReference>
<dbReference type="Pfam" id="PF00412">
    <property type="entry name" value="LIM"/>
    <property type="match status" value="2"/>
</dbReference>
<feature type="compositionally biased region" description="Low complexity" evidence="12">
    <location>
        <begin position="397"/>
        <end position="413"/>
    </location>
</feature>
<dbReference type="InterPro" id="IPR001781">
    <property type="entry name" value="Znf_LIM"/>
</dbReference>
<evidence type="ECO:0000256" key="5">
    <source>
        <dbReference type="ARBA" id="ARBA00023038"/>
    </source>
</evidence>
<gene>
    <name evidence="15" type="ORF">D915_000439</name>
</gene>
<comment type="subcellular location">
    <subcellularLocation>
        <location evidence="1 9 11">Nucleus</location>
    </subcellularLocation>
</comment>
<keyword evidence="8 9" id="KW-0539">Nucleus</keyword>
<organism evidence="15 16">
    <name type="scientific">Fasciola hepatica</name>
    <name type="common">Liver fluke</name>
    <dbReference type="NCBI Taxonomy" id="6192"/>
    <lineage>
        <taxon>Eukaryota</taxon>
        <taxon>Metazoa</taxon>
        <taxon>Spiralia</taxon>
        <taxon>Lophotrochozoa</taxon>
        <taxon>Platyhelminthes</taxon>
        <taxon>Trematoda</taxon>
        <taxon>Digenea</taxon>
        <taxon>Plagiorchiida</taxon>
        <taxon>Echinostomata</taxon>
        <taxon>Echinostomatoidea</taxon>
        <taxon>Fasciolidae</taxon>
        <taxon>Fasciola</taxon>
    </lineage>
</organism>
<sequence>MTAIAGRFDSDFNDNSSKAIKGEYSVGANWTPLNSSSASSSSSLCVGCGSAIYDPFILHVQPDLEWHGRCLNCSKCHRSLGNDPTCFVRDGKAYCREDYFNTFFYRCAGCHQIVSKSDLVFRVRSQAFHLDCFRCAVCDRLLQPGEEIAFQNDQVCCLSHAQFSQRSCLEMGPKLTWMPKLIGATGSIDGPIGRGLFKAKSGISTDVAPNPTTGNPGGLLPSLLSNRLDTIKACDPVEFDDLGTYDDELCLATSAVRSNDSTARNGAQATGSILTEFPSTDFPETYCSSPQIRPNSSGSSLGVALRESESPMTASSETSSLLGLGTSTNGVGLGETGHGPSGSSSVMPLVFSGSGTPGPNPSHGSGNSTVTIPGPGSSVHLSTNGMGNLTIGQLDTGSQAGSGSSSSGTSALGCGDEVVHSIVVSRAGTRAGKSGGSKRSKDHKATRVRTVLNEKQLHTLRTCYAANPRPDALMKEQLVEMTSLSPRVIRVWFQNKRCKDKKRQILLRQMEQHQQSGGRPGVLHGISMIASSPVRNDPGLMCPSSGIDIQQVPGASYWKPPGEIPSRPGSQCNSGSVLFQPNSPYNSLKAKLSRQPSSVPLQPSVASTCTTTSTSPTSINQVPLTDSSLSFPSSIGSLMGPSNSLISPFAGMNGGLLVNTSNTLGMLTPLDQGLSGSTTTAVASQSQPPPPVLMNAPSTPADRIRFGSILSNTQPSLNIVPTNFVDEQTIPSFQQLMPNFDSTDSAQTLNLPGGGILSTNSIYSTSHEFRKTPSTCPDGLLLSSTLGNHIPPNVSISSRADFVIANSSKLDSLLGTNGGGVIPPVSNFTSQMTVTSTNGLTLFATTLNNTSHSPLRAPSPAPFALNLLSSQTVGGFNSSGSYLHPSLSQPPIGASSRAPLST</sequence>
<feature type="compositionally biased region" description="Polar residues" evidence="12">
    <location>
        <begin position="379"/>
        <end position="396"/>
    </location>
</feature>
<feature type="compositionally biased region" description="Polar residues" evidence="12">
    <location>
        <begin position="596"/>
        <end position="606"/>
    </location>
</feature>
<feature type="DNA-binding region" description="Homeobox" evidence="9">
    <location>
        <begin position="445"/>
        <end position="504"/>
    </location>
</feature>
<keyword evidence="2 10" id="KW-0479">Metal-binding</keyword>
<keyword evidence="7 9" id="KW-0371">Homeobox</keyword>
<evidence type="ECO:0000256" key="8">
    <source>
        <dbReference type="ARBA" id="ARBA00023242"/>
    </source>
</evidence>
<evidence type="ECO:0000256" key="7">
    <source>
        <dbReference type="ARBA" id="ARBA00023155"/>
    </source>
</evidence>
<dbReference type="GO" id="GO:0045944">
    <property type="term" value="P:positive regulation of transcription by RNA polymerase II"/>
    <property type="evidence" value="ECO:0007669"/>
    <property type="project" value="InterPro"/>
</dbReference>
<dbReference type="PANTHER" id="PTHR24204:SF8">
    <property type="entry name" value="TAILUP, ISOFORM A"/>
    <property type="match status" value="1"/>
</dbReference>
<dbReference type="PROSITE" id="PS50071">
    <property type="entry name" value="HOMEOBOX_2"/>
    <property type="match status" value="1"/>
</dbReference>
<feature type="compositionally biased region" description="Polar residues" evidence="12">
    <location>
        <begin position="362"/>
        <end position="371"/>
    </location>
</feature>
<dbReference type="GO" id="GO:0003677">
    <property type="term" value="F:DNA binding"/>
    <property type="evidence" value="ECO:0007669"/>
    <property type="project" value="UniProtKB-UniRule"/>
</dbReference>
<dbReference type="PANTHER" id="PTHR24204">
    <property type="entry name" value="INSULIN GENE ENHANCER PROTEIN"/>
    <property type="match status" value="1"/>
</dbReference>
<feature type="compositionally biased region" description="Gly residues" evidence="12">
    <location>
        <begin position="331"/>
        <end position="340"/>
    </location>
</feature>
<feature type="domain" description="LIM zinc-binding" evidence="13">
    <location>
        <begin position="43"/>
        <end position="105"/>
    </location>
</feature>
<dbReference type="CDD" id="cd00086">
    <property type="entry name" value="homeodomain"/>
    <property type="match status" value="1"/>
</dbReference>
<protein>
    <submittedName>
        <fullName evidence="15">Nodal modulator 1</fullName>
    </submittedName>
</protein>
<dbReference type="PROSITE" id="PS00478">
    <property type="entry name" value="LIM_DOMAIN_1"/>
    <property type="match status" value="2"/>
</dbReference>
<evidence type="ECO:0000313" key="16">
    <source>
        <dbReference type="Proteomes" id="UP000230066"/>
    </source>
</evidence>